<dbReference type="CDD" id="cd22231">
    <property type="entry name" value="RHH_NikR_HicB-like"/>
    <property type="match status" value="1"/>
</dbReference>
<dbReference type="InterPro" id="IPR010985">
    <property type="entry name" value="Ribbon_hlx_hlx"/>
</dbReference>
<keyword evidence="3" id="KW-1185">Reference proteome</keyword>
<protein>
    <submittedName>
        <fullName evidence="2">Ribbon-helix-helix domain-containing protein</fullName>
    </submittedName>
</protein>
<dbReference type="InterPro" id="IPR002145">
    <property type="entry name" value="CopG"/>
</dbReference>
<evidence type="ECO:0000313" key="3">
    <source>
        <dbReference type="Proteomes" id="UP000825933"/>
    </source>
</evidence>
<dbReference type="SUPFAM" id="SSF47598">
    <property type="entry name" value="Ribbon-helix-helix"/>
    <property type="match status" value="1"/>
</dbReference>
<proteinExistence type="predicted"/>
<dbReference type="AlphaFoldDB" id="A0A8T5V0U1"/>
<evidence type="ECO:0000313" key="2">
    <source>
        <dbReference type="EMBL" id="MBZ2166643.1"/>
    </source>
</evidence>
<dbReference type="InterPro" id="IPR013321">
    <property type="entry name" value="Arc_rbn_hlx_hlx"/>
</dbReference>
<dbReference type="RefSeq" id="WP_223792190.1">
    <property type="nucleotide sequence ID" value="NZ_JAIOUQ010000014.1"/>
</dbReference>
<sequence length="54" mass="6334">MNEKPIFKQLNFKLSEKQLEDLEKLSSAMGNVSKSNLIRIAITEYIMKYNELLE</sequence>
<name>A0A8T5V0U1_9EURY</name>
<gene>
    <name evidence="2" type="ORF">K8N75_11395</name>
</gene>
<dbReference type="Gene3D" id="1.10.1220.10">
    <property type="entry name" value="Met repressor-like"/>
    <property type="match status" value="1"/>
</dbReference>
<accession>A0A8T5V0U1</accession>
<comment type="caution">
    <text evidence="2">The sequence shown here is derived from an EMBL/GenBank/DDBJ whole genome shotgun (WGS) entry which is preliminary data.</text>
</comment>
<reference evidence="3" key="1">
    <citation type="journal article" date="2022" name="Microbiol. Resour. Announc.">
        <title>Draft Genome Sequence of a Methanogenic Archaeon from West Spitsbergen Permafrost.</title>
        <authorList>
            <person name="Trubitsyn V."/>
            <person name="Rivkina E."/>
            <person name="Shcherbakova V."/>
        </authorList>
    </citation>
    <scope>NUCLEOTIDE SEQUENCE [LARGE SCALE GENOMIC DNA]</scope>
    <source>
        <strain evidence="3">VT</strain>
    </source>
</reference>
<feature type="domain" description="Ribbon-helix-helix protein CopG" evidence="1">
    <location>
        <begin position="8"/>
        <end position="46"/>
    </location>
</feature>
<dbReference type="Pfam" id="PF01402">
    <property type="entry name" value="RHH_1"/>
    <property type="match status" value="1"/>
</dbReference>
<dbReference type="EMBL" id="JAIOUQ010000014">
    <property type="protein sequence ID" value="MBZ2166643.1"/>
    <property type="molecule type" value="Genomic_DNA"/>
</dbReference>
<dbReference type="Proteomes" id="UP000825933">
    <property type="component" value="Unassembled WGS sequence"/>
</dbReference>
<evidence type="ECO:0000259" key="1">
    <source>
        <dbReference type="Pfam" id="PF01402"/>
    </source>
</evidence>
<dbReference type="GO" id="GO:0006355">
    <property type="term" value="P:regulation of DNA-templated transcription"/>
    <property type="evidence" value="ECO:0007669"/>
    <property type="project" value="InterPro"/>
</dbReference>
<organism evidence="2 3">
    <name type="scientific">Methanobacterium spitsbergense</name>
    <dbReference type="NCBI Taxonomy" id="2874285"/>
    <lineage>
        <taxon>Archaea</taxon>
        <taxon>Methanobacteriati</taxon>
        <taxon>Methanobacteriota</taxon>
        <taxon>Methanomada group</taxon>
        <taxon>Methanobacteria</taxon>
        <taxon>Methanobacteriales</taxon>
        <taxon>Methanobacteriaceae</taxon>
        <taxon>Methanobacterium</taxon>
    </lineage>
</organism>